<organism evidence="1 2">
    <name type="scientific">Trichonephila inaurata madagascariensis</name>
    <dbReference type="NCBI Taxonomy" id="2747483"/>
    <lineage>
        <taxon>Eukaryota</taxon>
        <taxon>Metazoa</taxon>
        <taxon>Ecdysozoa</taxon>
        <taxon>Arthropoda</taxon>
        <taxon>Chelicerata</taxon>
        <taxon>Arachnida</taxon>
        <taxon>Araneae</taxon>
        <taxon>Araneomorphae</taxon>
        <taxon>Entelegynae</taxon>
        <taxon>Araneoidea</taxon>
        <taxon>Nephilidae</taxon>
        <taxon>Trichonephila</taxon>
        <taxon>Trichonephila inaurata</taxon>
    </lineage>
</organism>
<sequence length="105" mass="11278">MKVGCLLFSKRVIGKSLDFIPPRITLQKGPSAGGVGILSVQQVKFSRGCRWGGILSGCKSLSRERKGFSRAEVSGVGILSGSGEYKLPRFNNLLAREVKPLEAIS</sequence>
<protein>
    <submittedName>
        <fullName evidence="1">Uncharacterized protein</fullName>
    </submittedName>
</protein>
<dbReference type="AlphaFoldDB" id="A0A8X6YWC0"/>
<proteinExistence type="predicted"/>
<name>A0A8X6YWC0_9ARAC</name>
<comment type="caution">
    <text evidence="1">The sequence shown here is derived from an EMBL/GenBank/DDBJ whole genome shotgun (WGS) entry which is preliminary data.</text>
</comment>
<gene>
    <name evidence="1" type="ORF">TNIN_374571</name>
</gene>
<keyword evidence="2" id="KW-1185">Reference proteome</keyword>
<accession>A0A8X6YWC0</accession>
<evidence type="ECO:0000313" key="2">
    <source>
        <dbReference type="Proteomes" id="UP000886998"/>
    </source>
</evidence>
<dbReference type="Proteomes" id="UP000886998">
    <property type="component" value="Unassembled WGS sequence"/>
</dbReference>
<evidence type="ECO:0000313" key="1">
    <source>
        <dbReference type="EMBL" id="GFY77717.1"/>
    </source>
</evidence>
<reference evidence="1" key="1">
    <citation type="submission" date="2020-08" db="EMBL/GenBank/DDBJ databases">
        <title>Multicomponent nature underlies the extraordinary mechanical properties of spider dragline silk.</title>
        <authorList>
            <person name="Kono N."/>
            <person name="Nakamura H."/>
            <person name="Mori M."/>
            <person name="Yoshida Y."/>
            <person name="Ohtoshi R."/>
            <person name="Malay A.D."/>
            <person name="Moran D.A.P."/>
            <person name="Tomita M."/>
            <person name="Numata K."/>
            <person name="Arakawa K."/>
        </authorList>
    </citation>
    <scope>NUCLEOTIDE SEQUENCE</scope>
</reference>
<dbReference type="EMBL" id="BMAV01022606">
    <property type="protein sequence ID" value="GFY77717.1"/>
    <property type="molecule type" value="Genomic_DNA"/>
</dbReference>